<keyword evidence="3" id="KW-0804">Transcription</keyword>
<dbReference type="InterPro" id="IPR018060">
    <property type="entry name" value="HTH_AraC"/>
</dbReference>
<keyword evidence="1" id="KW-0805">Transcription regulation</keyword>
<dbReference type="SUPFAM" id="SSF52317">
    <property type="entry name" value="Class I glutamine amidotransferase-like"/>
    <property type="match status" value="1"/>
</dbReference>
<dbReference type="PANTHER" id="PTHR43280">
    <property type="entry name" value="ARAC-FAMILY TRANSCRIPTIONAL REGULATOR"/>
    <property type="match status" value="1"/>
</dbReference>
<dbReference type="AlphaFoldDB" id="A0A1I7KXF0"/>
<dbReference type="InterPro" id="IPR020449">
    <property type="entry name" value="Tscrpt_reg_AraC-type_HTH"/>
</dbReference>
<dbReference type="InterPro" id="IPR029062">
    <property type="entry name" value="Class_I_gatase-like"/>
</dbReference>
<dbReference type="Gene3D" id="1.10.10.60">
    <property type="entry name" value="Homeodomain-like"/>
    <property type="match status" value="2"/>
</dbReference>
<dbReference type="SUPFAM" id="SSF46689">
    <property type="entry name" value="Homeodomain-like"/>
    <property type="match status" value="2"/>
</dbReference>
<reference evidence="5 6" key="1">
    <citation type="submission" date="2016-10" db="EMBL/GenBank/DDBJ databases">
        <authorList>
            <person name="de Groot N.N."/>
        </authorList>
    </citation>
    <scope>NUCLEOTIDE SEQUENCE [LARGE SCALE GENOMIC DNA]</scope>
    <source>
        <strain evidence="5 6">R-24608</strain>
    </source>
</reference>
<dbReference type="PROSITE" id="PS01124">
    <property type="entry name" value="HTH_ARAC_FAMILY_2"/>
    <property type="match status" value="1"/>
</dbReference>
<dbReference type="GO" id="GO:0043565">
    <property type="term" value="F:sequence-specific DNA binding"/>
    <property type="evidence" value="ECO:0007669"/>
    <property type="project" value="InterPro"/>
</dbReference>
<proteinExistence type="predicted"/>
<evidence type="ECO:0000256" key="3">
    <source>
        <dbReference type="ARBA" id="ARBA00023163"/>
    </source>
</evidence>
<dbReference type="SMART" id="SM00342">
    <property type="entry name" value="HTH_ARAC"/>
    <property type="match status" value="1"/>
</dbReference>
<evidence type="ECO:0000313" key="5">
    <source>
        <dbReference type="EMBL" id="SFV02131.1"/>
    </source>
</evidence>
<evidence type="ECO:0000256" key="2">
    <source>
        <dbReference type="ARBA" id="ARBA00023125"/>
    </source>
</evidence>
<evidence type="ECO:0000313" key="6">
    <source>
        <dbReference type="Proteomes" id="UP000183656"/>
    </source>
</evidence>
<dbReference type="Proteomes" id="UP000183656">
    <property type="component" value="Unassembled WGS sequence"/>
</dbReference>
<dbReference type="Pfam" id="PF12833">
    <property type="entry name" value="HTH_18"/>
    <property type="match status" value="1"/>
</dbReference>
<organism evidence="5 6">
    <name type="scientific">Paenacidovorax caeni</name>
    <dbReference type="NCBI Taxonomy" id="343013"/>
    <lineage>
        <taxon>Bacteria</taxon>
        <taxon>Pseudomonadati</taxon>
        <taxon>Pseudomonadota</taxon>
        <taxon>Betaproteobacteria</taxon>
        <taxon>Burkholderiales</taxon>
        <taxon>Comamonadaceae</taxon>
        <taxon>Paenacidovorax</taxon>
    </lineage>
</organism>
<dbReference type="STRING" id="343013.SAMN04489707_10902"/>
<accession>A0A1I7KXF0</accession>
<dbReference type="PANTHER" id="PTHR43280:SF2">
    <property type="entry name" value="HTH-TYPE TRANSCRIPTIONAL REGULATOR EXSA"/>
    <property type="match status" value="1"/>
</dbReference>
<keyword evidence="6" id="KW-1185">Reference proteome</keyword>
<dbReference type="InterPro" id="IPR018062">
    <property type="entry name" value="HTH_AraC-typ_CS"/>
</dbReference>
<dbReference type="EMBL" id="FPBX01000090">
    <property type="protein sequence ID" value="SFV02131.1"/>
    <property type="molecule type" value="Genomic_DNA"/>
</dbReference>
<keyword evidence="2" id="KW-0238">DNA-binding</keyword>
<dbReference type="Gene3D" id="3.40.50.880">
    <property type="match status" value="1"/>
</dbReference>
<sequence length="204" mass="22857">MAATGLVDSVLMATHWAFVRPLSKQYPTCQFVAHPSCLQEDAVWSTGSMMGGFDALLEMLARDRGDAFAQLCATHLLISAPEKLTPILPGHRNHHDDAILRLQEWIESHHAQAITIERMGREIGMTERTLKRRFQLATRLSPTVYIQKVRVDQAKKLLLATDLSIKAIAYEVGYENVSFFVRVFKTHAGATPSEWRKGEQAGSL</sequence>
<dbReference type="PROSITE" id="PS00041">
    <property type="entry name" value="HTH_ARAC_FAMILY_1"/>
    <property type="match status" value="1"/>
</dbReference>
<name>A0A1I7KXF0_9BURK</name>
<dbReference type="GO" id="GO:0003700">
    <property type="term" value="F:DNA-binding transcription factor activity"/>
    <property type="evidence" value="ECO:0007669"/>
    <property type="project" value="InterPro"/>
</dbReference>
<protein>
    <submittedName>
        <fullName evidence="5">Helix-turn-helix domain-containing protein</fullName>
    </submittedName>
</protein>
<gene>
    <name evidence="5" type="ORF">SAMN04489707_10902</name>
</gene>
<dbReference type="InterPro" id="IPR009057">
    <property type="entry name" value="Homeodomain-like_sf"/>
</dbReference>
<dbReference type="PRINTS" id="PR00032">
    <property type="entry name" value="HTHARAC"/>
</dbReference>
<feature type="domain" description="HTH araC/xylS-type" evidence="4">
    <location>
        <begin position="100"/>
        <end position="198"/>
    </location>
</feature>
<evidence type="ECO:0000259" key="4">
    <source>
        <dbReference type="PROSITE" id="PS01124"/>
    </source>
</evidence>
<evidence type="ECO:0000256" key="1">
    <source>
        <dbReference type="ARBA" id="ARBA00023015"/>
    </source>
</evidence>